<evidence type="ECO:0000313" key="7">
    <source>
        <dbReference type="RefSeq" id="XP_072849379.1"/>
    </source>
</evidence>
<evidence type="ECO:0000256" key="4">
    <source>
        <dbReference type="ARBA" id="ARBA00023004"/>
    </source>
</evidence>
<protein>
    <submittedName>
        <fullName evidence="7">Cytochrome P450 2J5-like</fullName>
    </submittedName>
</protein>
<evidence type="ECO:0000313" key="6">
    <source>
        <dbReference type="Proteomes" id="UP001652642"/>
    </source>
</evidence>
<organism evidence="6 7">
    <name type="scientific">Pogona vitticeps</name>
    <name type="common">central bearded dragon</name>
    <dbReference type="NCBI Taxonomy" id="103695"/>
    <lineage>
        <taxon>Eukaryota</taxon>
        <taxon>Metazoa</taxon>
        <taxon>Chordata</taxon>
        <taxon>Craniata</taxon>
        <taxon>Vertebrata</taxon>
        <taxon>Euteleostomi</taxon>
        <taxon>Lepidosauria</taxon>
        <taxon>Squamata</taxon>
        <taxon>Bifurcata</taxon>
        <taxon>Unidentata</taxon>
        <taxon>Episquamata</taxon>
        <taxon>Toxicofera</taxon>
        <taxon>Iguania</taxon>
        <taxon>Acrodonta</taxon>
        <taxon>Agamidae</taxon>
        <taxon>Amphibolurinae</taxon>
        <taxon>Pogona</taxon>
    </lineage>
</organism>
<keyword evidence="4" id="KW-0408">Iron</keyword>
<keyword evidence="6" id="KW-1185">Reference proteome</keyword>
<evidence type="ECO:0000256" key="1">
    <source>
        <dbReference type="ARBA" id="ARBA00001971"/>
    </source>
</evidence>
<dbReference type="PRINTS" id="PR00385">
    <property type="entry name" value="P450"/>
</dbReference>
<dbReference type="PRINTS" id="PR00463">
    <property type="entry name" value="EP450I"/>
</dbReference>
<dbReference type="Gene3D" id="1.10.630.10">
    <property type="entry name" value="Cytochrome P450"/>
    <property type="match status" value="1"/>
</dbReference>
<dbReference type="InterPro" id="IPR050182">
    <property type="entry name" value="Cytochrome_P450_fam2"/>
</dbReference>
<keyword evidence="3" id="KW-0479">Metal-binding</keyword>
<dbReference type="PANTHER" id="PTHR24300">
    <property type="entry name" value="CYTOCHROME P450 508A4-RELATED"/>
    <property type="match status" value="1"/>
</dbReference>
<dbReference type="InterPro" id="IPR036396">
    <property type="entry name" value="Cyt_P450_sf"/>
</dbReference>
<comment type="similarity">
    <text evidence="2">Belongs to the cytochrome P450 family.</text>
</comment>
<dbReference type="SUPFAM" id="SSF48264">
    <property type="entry name" value="Cytochrome P450"/>
    <property type="match status" value="1"/>
</dbReference>
<dbReference type="Proteomes" id="UP001652642">
    <property type="component" value="Chromosome 3"/>
</dbReference>
<evidence type="ECO:0000256" key="2">
    <source>
        <dbReference type="ARBA" id="ARBA00010617"/>
    </source>
</evidence>
<dbReference type="InterPro" id="IPR001128">
    <property type="entry name" value="Cyt_P450"/>
</dbReference>
<name>A0ABM5FVE3_9SAUR</name>
<accession>A0ABM5FVE3</accession>
<reference evidence="7" key="1">
    <citation type="submission" date="2025-08" db="UniProtKB">
        <authorList>
            <consortium name="RefSeq"/>
        </authorList>
    </citation>
    <scope>IDENTIFICATION</scope>
</reference>
<dbReference type="RefSeq" id="XP_072849379.1">
    <property type="nucleotide sequence ID" value="XM_072993278.1"/>
</dbReference>
<dbReference type="InterPro" id="IPR002401">
    <property type="entry name" value="Cyt_P450_E_grp-I"/>
</dbReference>
<evidence type="ECO:0000256" key="5">
    <source>
        <dbReference type="SAM" id="Phobius"/>
    </source>
</evidence>
<dbReference type="PANTHER" id="PTHR24300:SF134">
    <property type="entry name" value="CYTOCHROME P450, FAMILY 2, SUBFAMILY AB, POLYPEPTIDE 2-RELATED"/>
    <property type="match status" value="1"/>
</dbReference>
<dbReference type="Pfam" id="PF00067">
    <property type="entry name" value="p450"/>
    <property type="match status" value="1"/>
</dbReference>
<keyword evidence="5" id="KW-0812">Transmembrane</keyword>
<keyword evidence="5" id="KW-1133">Transmembrane helix</keyword>
<gene>
    <name evidence="7" type="primary">LOC110091592</name>
</gene>
<proteinExistence type="inferred from homology"/>
<keyword evidence="5" id="KW-0472">Membrane</keyword>
<feature type="transmembrane region" description="Helical" evidence="5">
    <location>
        <begin position="6"/>
        <end position="25"/>
    </location>
</feature>
<dbReference type="GeneID" id="110091592"/>
<sequence>MSVIQLFSIAVLVGLLILHFLRRLWSRKRYPPGPFPLPVFGGIWRIAIRLYQDTLTKTGGDSEEPNISLCSKWQPTKESGKTEQPARHFLQVATFGKDVFSPVHIGKQQKQIGQATLLQLGRGKKSVEHQIGEEAHRLADIFAQAKGEPLDPLPPIISAVSSMVCATAFARQYSIKDEHFRKLTEELERALKSGGSFIYALKRMFPLVMSCLRGPQKKALSAREFVLSLIKKEIKKHKEHRQPHEPQDFIDFYLLKMAERKSDVTSTYNEENLAECILDFFITGVETTATTLQWALLLMATYPDIQDKVYKEMEDVFGPSQSFSHQDWHKLPYTSAVIHEILRAKYAFLFRIVRQWARDVNILGFLIPKGTFINPNLNSILLDPKQWKAPEEFNPNHFLDTDAKFVARKEFLLFGAGDSVSLEEQLARAEFFAFFTTLLRAFRFQLPGEVTKHHQKARVGLTTYPHSYELCAVPRGNSSQTSKTQ</sequence>
<evidence type="ECO:0000256" key="3">
    <source>
        <dbReference type="ARBA" id="ARBA00022723"/>
    </source>
</evidence>
<comment type="cofactor">
    <cofactor evidence="1">
        <name>heme</name>
        <dbReference type="ChEBI" id="CHEBI:30413"/>
    </cofactor>
</comment>